<feature type="compositionally biased region" description="Basic residues" evidence="13">
    <location>
        <begin position="7"/>
        <end position="17"/>
    </location>
</feature>
<dbReference type="CDD" id="cd06225">
    <property type="entry name" value="HAMP"/>
    <property type="match status" value="1"/>
</dbReference>
<dbReference type="Gene3D" id="3.30.565.10">
    <property type="entry name" value="Histidine kinase-like ATPase, C-terminal domain"/>
    <property type="match status" value="1"/>
</dbReference>
<evidence type="ECO:0000256" key="3">
    <source>
        <dbReference type="ARBA" id="ARBA00012438"/>
    </source>
</evidence>
<gene>
    <name evidence="17" type="ORF">KYY02_31945</name>
</gene>
<evidence type="ECO:0000256" key="5">
    <source>
        <dbReference type="ARBA" id="ARBA00022679"/>
    </source>
</evidence>
<keyword evidence="4" id="KW-0597">Phosphoprotein</keyword>
<dbReference type="InterPro" id="IPR003660">
    <property type="entry name" value="HAMP_dom"/>
</dbReference>
<evidence type="ECO:0000256" key="4">
    <source>
        <dbReference type="ARBA" id="ARBA00022553"/>
    </source>
</evidence>
<dbReference type="InterPro" id="IPR050351">
    <property type="entry name" value="BphY/WalK/GraS-like"/>
</dbReference>
<dbReference type="PRINTS" id="PR00344">
    <property type="entry name" value="BCTRLSENSOR"/>
</dbReference>
<comment type="catalytic activity">
    <reaction evidence="1">
        <text>ATP + protein L-histidine = ADP + protein N-phospho-L-histidine.</text>
        <dbReference type="EC" id="2.7.13.3"/>
    </reaction>
</comment>
<dbReference type="Gene3D" id="6.10.340.10">
    <property type="match status" value="1"/>
</dbReference>
<comment type="caution">
    <text evidence="17">The sequence shown here is derived from an EMBL/GenBank/DDBJ whole genome shotgun (WGS) entry which is preliminary data.</text>
</comment>
<keyword evidence="11" id="KW-0902">Two-component regulatory system</keyword>
<dbReference type="PANTHER" id="PTHR42878">
    <property type="entry name" value="TWO-COMPONENT HISTIDINE KINASE"/>
    <property type="match status" value="1"/>
</dbReference>
<evidence type="ECO:0000256" key="9">
    <source>
        <dbReference type="ARBA" id="ARBA00022840"/>
    </source>
</evidence>
<dbReference type="SUPFAM" id="SSF158472">
    <property type="entry name" value="HAMP domain-like"/>
    <property type="match status" value="1"/>
</dbReference>
<proteinExistence type="predicted"/>
<dbReference type="Pfam" id="PF02518">
    <property type="entry name" value="HATPase_c"/>
    <property type="match status" value="1"/>
</dbReference>
<dbReference type="SMART" id="SM00388">
    <property type="entry name" value="HisKA"/>
    <property type="match status" value="1"/>
</dbReference>
<feature type="domain" description="Histidine kinase" evidence="15">
    <location>
        <begin position="318"/>
        <end position="531"/>
    </location>
</feature>
<keyword evidence="5" id="KW-0808">Transferase</keyword>
<dbReference type="CDD" id="cd00082">
    <property type="entry name" value="HisKA"/>
    <property type="match status" value="1"/>
</dbReference>
<dbReference type="SMART" id="SM00304">
    <property type="entry name" value="HAMP"/>
    <property type="match status" value="1"/>
</dbReference>
<dbReference type="EC" id="2.7.13.3" evidence="3"/>
<dbReference type="SMART" id="SM00387">
    <property type="entry name" value="HATPase_c"/>
    <property type="match status" value="1"/>
</dbReference>
<keyword evidence="10 14" id="KW-1133">Transmembrane helix</keyword>
<dbReference type="InterPro" id="IPR003594">
    <property type="entry name" value="HATPase_dom"/>
</dbReference>
<dbReference type="InterPro" id="IPR004358">
    <property type="entry name" value="Sig_transdc_His_kin-like_C"/>
</dbReference>
<keyword evidence="9" id="KW-0067">ATP-binding</keyword>
<feature type="region of interest" description="Disordered" evidence="13">
    <location>
        <begin position="1"/>
        <end position="41"/>
    </location>
</feature>
<dbReference type="InterPro" id="IPR036097">
    <property type="entry name" value="HisK_dim/P_sf"/>
</dbReference>
<dbReference type="PROSITE" id="PS50109">
    <property type="entry name" value="HIS_KIN"/>
    <property type="match status" value="1"/>
</dbReference>
<keyword evidence="18" id="KW-1185">Reference proteome</keyword>
<evidence type="ECO:0000256" key="2">
    <source>
        <dbReference type="ARBA" id="ARBA00004236"/>
    </source>
</evidence>
<feature type="compositionally biased region" description="Low complexity" evidence="13">
    <location>
        <begin position="26"/>
        <end position="41"/>
    </location>
</feature>
<evidence type="ECO:0000259" key="16">
    <source>
        <dbReference type="PROSITE" id="PS50885"/>
    </source>
</evidence>
<dbReference type="RefSeq" id="WP_371244506.1">
    <property type="nucleotide sequence ID" value="NZ_JAHWZY010000067.1"/>
</dbReference>
<evidence type="ECO:0000256" key="10">
    <source>
        <dbReference type="ARBA" id="ARBA00022989"/>
    </source>
</evidence>
<evidence type="ECO:0000256" key="11">
    <source>
        <dbReference type="ARBA" id="ARBA00023012"/>
    </source>
</evidence>
<sequence length="543" mass="59249">MSDRTSARTRRTVRTRKTAGERRTAPEVPTAEEPPAAVPGAGPRRFLRAALARIPLPLRGLRPRLLMSFVLVAMASSLGTGALAFREARTGVLQQSQDSVINQFRTSVDAVAPHIPIAPNQADLQSAVDQVLDTNRSSGWRIMATYGDHRAYAPSAGFVELSPEMLRSVRDRRVAVFQRMNVDGRPRLVVGMPVTYTWGEGLETRLSGLVMYLEVPQTTEEGYVEAMVHGIERATLVALCLAVVLALLVASGVLRPVRALRRATRRMAAGHLDVRLDVTGSDELADLSQSFNETAAELERTVRELRRLEAQGRRFVADVSHELRTPLAAMSAVTDVLDLEGEGETGEALRLISEGTNRLSGLVNDLMEISRFDAGAAELNLDEIDLAESVRRTVAFRWRQEQVETRLPGPGELRARVDPRRLDVVTANLIGNALRHGEPPVRLTMGVRVDGAGMAWAVIEVTDNGPGIAEEAMPHIFERFYKASTSRARSESSGLGLAITAENVRLHGGRIRAANLPRGGAAFTVELPLHRDDTDNEADGGTR</sequence>
<dbReference type="Proteomes" id="UP001567537">
    <property type="component" value="Unassembled WGS sequence"/>
</dbReference>
<evidence type="ECO:0000256" key="8">
    <source>
        <dbReference type="ARBA" id="ARBA00022777"/>
    </source>
</evidence>
<evidence type="ECO:0000259" key="15">
    <source>
        <dbReference type="PROSITE" id="PS50109"/>
    </source>
</evidence>
<dbReference type="SUPFAM" id="SSF47384">
    <property type="entry name" value="Homodimeric domain of signal transducing histidine kinase"/>
    <property type="match status" value="1"/>
</dbReference>
<evidence type="ECO:0000313" key="17">
    <source>
        <dbReference type="EMBL" id="MEZ3183107.1"/>
    </source>
</evidence>
<dbReference type="Pfam" id="PF00512">
    <property type="entry name" value="HisKA"/>
    <property type="match status" value="1"/>
</dbReference>
<feature type="transmembrane region" description="Helical" evidence="14">
    <location>
        <begin position="236"/>
        <end position="257"/>
    </location>
</feature>
<keyword evidence="8 17" id="KW-0418">Kinase</keyword>
<keyword evidence="6 14" id="KW-0812">Transmembrane</keyword>
<organism evidence="17 18">
    <name type="scientific">Streptomyces pimonensis</name>
    <dbReference type="NCBI Taxonomy" id="2860288"/>
    <lineage>
        <taxon>Bacteria</taxon>
        <taxon>Bacillati</taxon>
        <taxon>Actinomycetota</taxon>
        <taxon>Actinomycetes</taxon>
        <taxon>Kitasatosporales</taxon>
        <taxon>Streptomycetaceae</taxon>
        <taxon>Streptomyces</taxon>
    </lineage>
</organism>
<accession>A0ABV4J860</accession>
<evidence type="ECO:0000256" key="6">
    <source>
        <dbReference type="ARBA" id="ARBA00022692"/>
    </source>
</evidence>
<dbReference type="InterPro" id="IPR005467">
    <property type="entry name" value="His_kinase_dom"/>
</dbReference>
<dbReference type="GO" id="GO:0016301">
    <property type="term" value="F:kinase activity"/>
    <property type="evidence" value="ECO:0007669"/>
    <property type="project" value="UniProtKB-KW"/>
</dbReference>
<name>A0ABV4J860_9ACTN</name>
<keyword evidence="7" id="KW-0547">Nucleotide-binding</keyword>
<keyword evidence="14" id="KW-0472">Membrane</keyword>
<feature type="domain" description="HAMP" evidence="16">
    <location>
        <begin position="251"/>
        <end position="303"/>
    </location>
</feature>
<evidence type="ECO:0000256" key="12">
    <source>
        <dbReference type="ARBA" id="ARBA00039401"/>
    </source>
</evidence>
<dbReference type="PROSITE" id="PS50885">
    <property type="entry name" value="HAMP"/>
    <property type="match status" value="1"/>
</dbReference>
<dbReference type="SUPFAM" id="SSF55874">
    <property type="entry name" value="ATPase domain of HSP90 chaperone/DNA topoisomerase II/histidine kinase"/>
    <property type="match status" value="1"/>
</dbReference>
<protein>
    <recommendedName>
        <fullName evidence="12">Sensor-like histidine kinase SenX3</fullName>
        <ecNumber evidence="3">2.7.13.3</ecNumber>
    </recommendedName>
</protein>
<evidence type="ECO:0000256" key="1">
    <source>
        <dbReference type="ARBA" id="ARBA00000085"/>
    </source>
</evidence>
<dbReference type="InterPro" id="IPR003661">
    <property type="entry name" value="HisK_dim/P_dom"/>
</dbReference>
<dbReference type="InterPro" id="IPR036890">
    <property type="entry name" value="HATPase_C_sf"/>
</dbReference>
<comment type="subcellular location">
    <subcellularLocation>
        <location evidence="2">Cell membrane</location>
    </subcellularLocation>
</comment>
<evidence type="ECO:0000313" key="18">
    <source>
        <dbReference type="Proteomes" id="UP001567537"/>
    </source>
</evidence>
<dbReference type="PANTHER" id="PTHR42878:SF7">
    <property type="entry name" value="SENSOR HISTIDINE KINASE GLRK"/>
    <property type="match status" value="1"/>
</dbReference>
<reference evidence="17 18" key="1">
    <citation type="journal article" date="2021" name="Res Sq">
        <title>Streptomyces Pimoensis sp. nov., Isolated From the Taklimakan Desert in Xinjiang, China.</title>
        <authorList>
            <person name="Zhang P."/>
            <person name="Luo X."/>
            <person name="Luo X."/>
            <person name="Liu Z."/>
            <person name="Xia Z."/>
            <person name="Wan C."/>
            <person name="zhang L."/>
        </authorList>
    </citation>
    <scope>NUCLEOTIDE SEQUENCE [LARGE SCALE GENOMIC DNA]</scope>
    <source>
        <strain evidence="17 18">TRM75549</strain>
    </source>
</reference>
<evidence type="ECO:0000256" key="14">
    <source>
        <dbReference type="SAM" id="Phobius"/>
    </source>
</evidence>
<evidence type="ECO:0000256" key="7">
    <source>
        <dbReference type="ARBA" id="ARBA00022741"/>
    </source>
</evidence>
<dbReference type="Gene3D" id="1.10.287.130">
    <property type="match status" value="1"/>
</dbReference>
<dbReference type="CDD" id="cd00075">
    <property type="entry name" value="HATPase"/>
    <property type="match status" value="1"/>
</dbReference>
<evidence type="ECO:0000256" key="13">
    <source>
        <dbReference type="SAM" id="MobiDB-lite"/>
    </source>
</evidence>
<dbReference type="Pfam" id="PF00672">
    <property type="entry name" value="HAMP"/>
    <property type="match status" value="1"/>
</dbReference>
<dbReference type="EMBL" id="JAHWZY010000067">
    <property type="protein sequence ID" value="MEZ3183107.1"/>
    <property type="molecule type" value="Genomic_DNA"/>
</dbReference>